<dbReference type="AlphaFoldDB" id="A0A6G0RNT2"/>
<protein>
    <recommendedName>
        <fullName evidence="4">Secreted protein</fullName>
    </recommendedName>
</protein>
<reference evidence="2 3" key="1">
    <citation type="submission" date="2018-09" db="EMBL/GenBank/DDBJ databases">
        <title>Genomic investigation of the strawberry pathogen Phytophthora fragariae indicates pathogenicity is determined by transcriptional variation in three key races.</title>
        <authorList>
            <person name="Adams T.M."/>
            <person name="Armitage A.D."/>
            <person name="Sobczyk M.K."/>
            <person name="Bates H.J."/>
            <person name="Dunwell J.M."/>
            <person name="Nellist C.F."/>
            <person name="Harrison R.J."/>
        </authorList>
    </citation>
    <scope>NUCLEOTIDE SEQUENCE [LARGE SCALE GENOMIC DNA]</scope>
    <source>
        <strain evidence="2 3">NOV-77</strain>
    </source>
</reference>
<dbReference type="EMBL" id="QXFY01000686">
    <property type="protein sequence ID" value="KAE9337915.1"/>
    <property type="molecule type" value="Genomic_DNA"/>
</dbReference>
<sequence length="89" mass="9855">MHKTWKYVLTNLCYLFINVLLESRCIGFVFVAEGHHLAQNIPPSSSESNGSVIAACLLEHTSPKNKHTNNPRLSPSLWMGLCTAATLKC</sequence>
<accession>A0A6G0RNT2</accession>
<dbReference type="Proteomes" id="UP000486351">
    <property type="component" value="Unassembled WGS sequence"/>
</dbReference>
<feature type="chain" id="PRO_5026361007" description="Secreted protein" evidence="1">
    <location>
        <begin position="28"/>
        <end position="89"/>
    </location>
</feature>
<name>A0A6G0RNT2_9STRA</name>
<feature type="signal peptide" evidence="1">
    <location>
        <begin position="1"/>
        <end position="27"/>
    </location>
</feature>
<evidence type="ECO:0000313" key="2">
    <source>
        <dbReference type="EMBL" id="KAE9337915.1"/>
    </source>
</evidence>
<comment type="caution">
    <text evidence="2">The sequence shown here is derived from an EMBL/GenBank/DDBJ whole genome shotgun (WGS) entry which is preliminary data.</text>
</comment>
<proteinExistence type="predicted"/>
<evidence type="ECO:0000313" key="3">
    <source>
        <dbReference type="Proteomes" id="UP000486351"/>
    </source>
</evidence>
<keyword evidence="1" id="KW-0732">Signal</keyword>
<evidence type="ECO:0000256" key="1">
    <source>
        <dbReference type="SAM" id="SignalP"/>
    </source>
</evidence>
<organism evidence="2 3">
    <name type="scientific">Phytophthora fragariae</name>
    <dbReference type="NCBI Taxonomy" id="53985"/>
    <lineage>
        <taxon>Eukaryota</taxon>
        <taxon>Sar</taxon>
        <taxon>Stramenopiles</taxon>
        <taxon>Oomycota</taxon>
        <taxon>Peronosporomycetes</taxon>
        <taxon>Peronosporales</taxon>
        <taxon>Peronosporaceae</taxon>
        <taxon>Phytophthora</taxon>
    </lineage>
</organism>
<evidence type="ECO:0008006" key="4">
    <source>
        <dbReference type="Google" id="ProtNLM"/>
    </source>
</evidence>
<gene>
    <name evidence="2" type="ORF">PF008_g12308</name>
</gene>